<feature type="domain" description="Ferritin/DPS" evidence="3">
    <location>
        <begin position="23"/>
        <end position="159"/>
    </location>
</feature>
<protein>
    <submittedName>
        <fullName evidence="4">DNA starvation/stationary phase protection protein</fullName>
    </submittedName>
</protein>
<dbReference type="InterPro" id="IPR023188">
    <property type="entry name" value="DPS_DNA-bd_CS"/>
</dbReference>
<organism evidence="4 5">
    <name type="scientific">Flammeovirga pacifica</name>
    <dbReference type="NCBI Taxonomy" id="915059"/>
    <lineage>
        <taxon>Bacteria</taxon>
        <taxon>Pseudomonadati</taxon>
        <taxon>Bacteroidota</taxon>
        <taxon>Cytophagia</taxon>
        <taxon>Cytophagales</taxon>
        <taxon>Flammeovirgaceae</taxon>
        <taxon>Flammeovirga</taxon>
    </lineage>
</organism>
<dbReference type="PIRSF" id="PIRSF005900">
    <property type="entry name" value="Dps"/>
    <property type="match status" value="1"/>
</dbReference>
<dbReference type="InterPro" id="IPR009078">
    <property type="entry name" value="Ferritin-like_SF"/>
</dbReference>
<reference evidence="4 5" key="1">
    <citation type="journal article" date="2012" name="Int. J. Syst. Evol. Microbiol.">
        <title>Flammeovirga pacifica sp. nov., isolated from deep-sea sediment.</title>
        <authorList>
            <person name="Xu H."/>
            <person name="Fu Y."/>
            <person name="Yang N."/>
            <person name="Ding Z."/>
            <person name="Lai Q."/>
            <person name="Zeng R."/>
        </authorList>
    </citation>
    <scope>NUCLEOTIDE SEQUENCE [LARGE SCALE GENOMIC DNA]</scope>
    <source>
        <strain evidence="5">DSM 24597 / LMG 26175 / WPAGA1</strain>
    </source>
</reference>
<dbReference type="GO" id="GO:0016722">
    <property type="term" value="F:oxidoreductase activity, acting on metal ions"/>
    <property type="evidence" value="ECO:0007669"/>
    <property type="project" value="InterPro"/>
</dbReference>
<dbReference type="RefSeq" id="WP_044224140.1">
    <property type="nucleotide sequence ID" value="NZ_JRYR02000001.1"/>
</dbReference>
<dbReference type="PRINTS" id="PR01346">
    <property type="entry name" value="HELNAPAPROT"/>
</dbReference>
<evidence type="ECO:0000313" key="4">
    <source>
        <dbReference type="EMBL" id="OHX66975.1"/>
    </source>
</evidence>
<dbReference type="PROSITE" id="PS00818">
    <property type="entry name" value="DPS_1"/>
    <property type="match status" value="1"/>
</dbReference>
<dbReference type="InterPro" id="IPR002177">
    <property type="entry name" value="DPS_DNA-bd"/>
</dbReference>
<dbReference type="Pfam" id="PF00210">
    <property type="entry name" value="Ferritin"/>
    <property type="match status" value="1"/>
</dbReference>
<keyword evidence="5" id="KW-1185">Reference proteome</keyword>
<dbReference type="PANTHER" id="PTHR42932:SF1">
    <property type="entry name" value="GENERAL STRESS PROTEIN 20U"/>
    <property type="match status" value="1"/>
</dbReference>
<dbReference type="PROSITE" id="PS00819">
    <property type="entry name" value="DPS_2"/>
    <property type="match status" value="1"/>
</dbReference>
<sequence length="159" mass="17924">METLNINAIGIEVTTARSLASSLNVLLANFQMYYQNLRGLHWNIKGNNFFELHAKFEELYTGANDRVDEIAERVLTLGEQPLHTFSDYIEASEIKQGKNIVDDQSSVELVRNNLAILLKIERQVIAQAGDASDEGTVALISELISEQEKTVWMLNAWLN</sequence>
<comment type="caution">
    <text evidence="4">The sequence shown here is derived from an EMBL/GenBank/DDBJ whole genome shotgun (WGS) entry which is preliminary data.</text>
</comment>
<dbReference type="InterPro" id="IPR012347">
    <property type="entry name" value="Ferritin-like"/>
</dbReference>
<evidence type="ECO:0000259" key="3">
    <source>
        <dbReference type="Pfam" id="PF00210"/>
    </source>
</evidence>
<dbReference type="OrthoDB" id="9797023at2"/>
<evidence type="ECO:0000256" key="1">
    <source>
        <dbReference type="ARBA" id="ARBA00009497"/>
    </source>
</evidence>
<dbReference type="Proteomes" id="UP000179797">
    <property type="component" value="Unassembled WGS sequence"/>
</dbReference>
<gene>
    <name evidence="4" type="ORF">NH26_11780</name>
</gene>
<dbReference type="InterPro" id="IPR008331">
    <property type="entry name" value="Ferritin_DPS_dom"/>
</dbReference>
<proteinExistence type="inferred from homology"/>
<dbReference type="GO" id="GO:0008199">
    <property type="term" value="F:ferric iron binding"/>
    <property type="evidence" value="ECO:0007669"/>
    <property type="project" value="InterPro"/>
</dbReference>
<dbReference type="SUPFAM" id="SSF47240">
    <property type="entry name" value="Ferritin-like"/>
    <property type="match status" value="1"/>
</dbReference>
<evidence type="ECO:0000313" key="5">
    <source>
        <dbReference type="Proteomes" id="UP000179797"/>
    </source>
</evidence>
<name>A0A1S1Z1J2_FLAPC</name>
<dbReference type="Gene3D" id="1.20.1260.10">
    <property type="match status" value="1"/>
</dbReference>
<accession>A0A1S1Z1J2</accession>
<dbReference type="AlphaFoldDB" id="A0A1S1Z1J2"/>
<dbReference type="STRING" id="915059.NH26_11780"/>
<dbReference type="SMR" id="A0A1S1Z1J2"/>
<dbReference type="EMBL" id="JRYR02000001">
    <property type="protein sequence ID" value="OHX66975.1"/>
    <property type="molecule type" value="Genomic_DNA"/>
</dbReference>
<comment type="similarity">
    <text evidence="1 2">Belongs to the Dps family.</text>
</comment>
<evidence type="ECO:0000256" key="2">
    <source>
        <dbReference type="RuleBase" id="RU003875"/>
    </source>
</evidence>
<dbReference type="PANTHER" id="PTHR42932">
    <property type="entry name" value="GENERAL STRESS PROTEIN 20U"/>
    <property type="match status" value="1"/>
</dbReference>
<dbReference type="CDD" id="cd01043">
    <property type="entry name" value="DPS"/>
    <property type="match status" value="1"/>
</dbReference>